<evidence type="ECO:0000256" key="5">
    <source>
        <dbReference type="ARBA" id="ARBA00023004"/>
    </source>
</evidence>
<dbReference type="FunFam" id="1.10.630.10:FF:000018">
    <property type="entry name" value="Cytochrome P450 monooxygenase"/>
    <property type="match status" value="1"/>
</dbReference>
<dbReference type="PANTHER" id="PTHR46696:SF1">
    <property type="entry name" value="CYTOCHROME P450 YJIB-RELATED"/>
    <property type="match status" value="1"/>
</dbReference>
<comment type="caution">
    <text evidence="8">The sequence shown here is derived from an EMBL/GenBank/DDBJ whole genome shotgun (WGS) entry which is preliminary data.</text>
</comment>
<gene>
    <name evidence="8" type="ORF">LX83_005615</name>
</gene>
<evidence type="ECO:0000256" key="1">
    <source>
        <dbReference type="ARBA" id="ARBA00010617"/>
    </source>
</evidence>
<evidence type="ECO:0000313" key="8">
    <source>
        <dbReference type="EMBL" id="MCP2168737.1"/>
    </source>
</evidence>
<evidence type="ECO:0000256" key="4">
    <source>
        <dbReference type="ARBA" id="ARBA00023002"/>
    </source>
</evidence>
<dbReference type="PRINTS" id="PR00359">
    <property type="entry name" value="BP450"/>
</dbReference>
<dbReference type="Proteomes" id="UP001206128">
    <property type="component" value="Unassembled WGS sequence"/>
</dbReference>
<accession>A0AAE3GIC4</accession>
<dbReference type="GO" id="GO:0005506">
    <property type="term" value="F:iron ion binding"/>
    <property type="evidence" value="ECO:0007669"/>
    <property type="project" value="InterPro"/>
</dbReference>
<dbReference type="GO" id="GO:0004497">
    <property type="term" value="F:monooxygenase activity"/>
    <property type="evidence" value="ECO:0007669"/>
    <property type="project" value="UniProtKB-KW"/>
</dbReference>
<keyword evidence="6 7" id="KW-0503">Monooxygenase</keyword>
<comment type="similarity">
    <text evidence="1 7">Belongs to the cytochrome P450 family.</text>
</comment>
<dbReference type="PROSITE" id="PS00086">
    <property type="entry name" value="CYTOCHROME_P450"/>
    <property type="match status" value="1"/>
</dbReference>
<keyword evidence="5 7" id="KW-0408">Iron</keyword>
<evidence type="ECO:0000256" key="2">
    <source>
        <dbReference type="ARBA" id="ARBA00022617"/>
    </source>
</evidence>
<dbReference type="Pfam" id="PF00067">
    <property type="entry name" value="p450"/>
    <property type="match status" value="1"/>
</dbReference>
<dbReference type="RefSeq" id="WP_253776838.1">
    <property type="nucleotide sequence ID" value="NZ_JAMTCK010000015.1"/>
</dbReference>
<dbReference type="Gene3D" id="1.10.630.10">
    <property type="entry name" value="Cytochrome P450"/>
    <property type="match status" value="1"/>
</dbReference>
<evidence type="ECO:0000256" key="3">
    <source>
        <dbReference type="ARBA" id="ARBA00022723"/>
    </source>
</evidence>
<keyword evidence="4 7" id="KW-0560">Oxidoreductase</keyword>
<dbReference type="InterPro" id="IPR001128">
    <property type="entry name" value="Cyt_P450"/>
</dbReference>
<evidence type="ECO:0000256" key="7">
    <source>
        <dbReference type="RuleBase" id="RU000461"/>
    </source>
</evidence>
<sequence>MPHGAPAWLIARYRDARVVLTDRRFVTRVPGMDADAPRMAAAPPKIEVNIARYNGPEHLRLRKVMAKAFTVRRTEAQRPRTARTVARLVDALRAEGPPADLVRHFALPLPLYVISDLLGVRREHVDTVMTWSNAFLSSGVAKLTPQQVNEYATAFTDYMTEQIRTRRGEPGTVIGELAEAAANGVVSEHEAALLAISLLLSGREGTTVELTNFVYLLDHFGQWRRLAEDPGLVRSAVEELLRFTPLSAGTAVSRCAVADVEINGQLVRAGDLLIVPFAAANWDASVFDRPGELDLTRERNPHLAFGFGPHRCVAAELARMTLQEALSQLTRALPNLRVVVPPDGLAWLTTRQFRGFAELPVGW</sequence>
<evidence type="ECO:0000313" key="9">
    <source>
        <dbReference type="Proteomes" id="UP001206128"/>
    </source>
</evidence>
<name>A0AAE3GIC4_9PSEU</name>
<dbReference type="GO" id="GO:0020037">
    <property type="term" value="F:heme binding"/>
    <property type="evidence" value="ECO:0007669"/>
    <property type="project" value="InterPro"/>
</dbReference>
<dbReference type="InterPro" id="IPR002397">
    <property type="entry name" value="Cyt_P450_B"/>
</dbReference>
<dbReference type="AlphaFoldDB" id="A0AAE3GIC4"/>
<dbReference type="SUPFAM" id="SSF48264">
    <property type="entry name" value="Cytochrome P450"/>
    <property type="match status" value="1"/>
</dbReference>
<keyword evidence="2 7" id="KW-0349">Heme</keyword>
<evidence type="ECO:0000256" key="6">
    <source>
        <dbReference type="ARBA" id="ARBA00023033"/>
    </source>
</evidence>
<keyword evidence="3 7" id="KW-0479">Metal-binding</keyword>
<keyword evidence="9" id="KW-1185">Reference proteome</keyword>
<reference evidence="8" key="1">
    <citation type="submission" date="2022-06" db="EMBL/GenBank/DDBJ databases">
        <title>Genomic Encyclopedia of Archaeal and Bacterial Type Strains, Phase II (KMG-II): from individual species to whole genera.</title>
        <authorList>
            <person name="Goeker M."/>
        </authorList>
    </citation>
    <scope>NUCLEOTIDE SEQUENCE</scope>
    <source>
        <strain evidence="8">DSM 43935</strain>
    </source>
</reference>
<dbReference type="PANTHER" id="PTHR46696">
    <property type="entry name" value="P450, PUTATIVE (EUROFUNG)-RELATED"/>
    <property type="match status" value="1"/>
</dbReference>
<dbReference type="EMBL" id="JAMTCK010000015">
    <property type="protein sequence ID" value="MCP2168737.1"/>
    <property type="molecule type" value="Genomic_DNA"/>
</dbReference>
<protein>
    <submittedName>
        <fullName evidence="8">Cytochrome P450</fullName>
    </submittedName>
</protein>
<dbReference type="InterPro" id="IPR036396">
    <property type="entry name" value="Cyt_P450_sf"/>
</dbReference>
<organism evidence="8 9">
    <name type="scientific">Goodfellowiella coeruleoviolacea</name>
    <dbReference type="NCBI Taxonomy" id="334858"/>
    <lineage>
        <taxon>Bacteria</taxon>
        <taxon>Bacillati</taxon>
        <taxon>Actinomycetota</taxon>
        <taxon>Actinomycetes</taxon>
        <taxon>Pseudonocardiales</taxon>
        <taxon>Pseudonocardiaceae</taxon>
        <taxon>Goodfellowiella</taxon>
    </lineage>
</organism>
<proteinExistence type="inferred from homology"/>
<dbReference type="GO" id="GO:0016705">
    <property type="term" value="F:oxidoreductase activity, acting on paired donors, with incorporation or reduction of molecular oxygen"/>
    <property type="evidence" value="ECO:0007669"/>
    <property type="project" value="InterPro"/>
</dbReference>
<dbReference type="InterPro" id="IPR017972">
    <property type="entry name" value="Cyt_P450_CS"/>
</dbReference>